<dbReference type="Gene3D" id="3.30.700.10">
    <property type="entry name" value="Glycoprotein, Type 4 Pilin"/>
    <property type="match status" value="1"/>
</dbReference>
<keyword evidence="1" id="KW-0472">Membrane</keyword>
<evidence type="ECO:0000313" key="3">
    <source>
        <dbReference type="Proteomes" id="UP001575105"/>
    </source>
</evidence>
<organism evidence="2 3">
    <name type="scientific">Natronomicrosphaera hydrolytica</name>
    <dbReference type="NCBI Taxonomy" id="3242702"/>
    <lineage>
        <taxon>Bacteria</taxon>
        <taxon>Pseudomonadati</taxon>
        <taxon>Planctomycetota</taxon>
        <taxon>Phycisphaerae</taxon>
        <taxon>Phycisphaerales</taxon>
        <taxon>Phycisphaeraceae</taxon>
        <taxon>Natronomicrosphaera</taxon>
    </lineage>
</organism>
<dbReference type="InterPro" id="IPR012902">
    <property type="entry name" value="N_methyl_site"/>
</dbReference>
<dbReference type="Proteomes" id="UP001575105">
    <property type="component" value="Unassembled WGS sequence"/>
</dbReference>
<feature type="transmembrane region" description="Helical" evidence="1">
    <location>
        <begin position="25"/>
        <end position="50"/>
    </location>
</feature>
<dbReference type="NCBIfam" id="TIGR02532">
    <property type="entry name" value="IV_pilin_GFxxxE"/>
    <property type="match status" value="1"/>
</dbReference>
<keyword evidence="1" id="KW-0812">Transmembrane</keyword>
<protein>
    <submittedName>
        <fullName evidence="2">Type II secretion system protein</fullName>
    </submittedName>
</protein>
<evidence type="ECO:0000313" key="2">
    <source>
        <dbReference type="EMBL" id="MFA9478100.1"/>
    </source>
</evidence>
<comment type="caution">
    <text evidence="2">The sequence shown here is derived from an EMBL/GenBank/DDBJ whole genome shotgun (WGS) entry which is preliminary data.</text>
</comment>
<keyword evidence="1" id="KW-1133">Transmembrane helix</keyword>
<evidence type="ECO:0000256" key="1">
    <source>
        <dbReference type="SAM" id="Phobius"/>
    </source>
</evidence>
<dbReference type="RefSeq" id="WP_425345027.1">
    <property type="nucleotide sequence ID" value="NZ_JBGUBD010000004.1"/>
</dbReference>
<proteinExistence type="predicted"/>
<name>A0ABV4U3D1_9BACT</name>
<dbReference type="PANTHER" id="PTHR30093">
    <property type="entry name" value="GENERAL SECRETION PATHWAY PROTEIN G"/>
    <property type="match status" value="1"/>
</dbReference>
<dbReference type="EMBL" id="JBGUBD010000004">
    <property type="protein sequence ID" value="MFA9478100.1"/>
    <property type="molecule type" value="Genomic_DNA"/>
</dbReference>
<dbReference type="InterPro" id="IPR045584">
    <property type="entry name" value="Pilin-like"/>
</dbReference>
<accession>A0ABV4U3D1</accession>
<dbReference type="PANTHER" id="PTHR30093:SF2">
    <property type="entry name" value="TYPE II SECRETION SYSTEM PROTEIN H"/>
    <property type="match status" value="1"/>
</dbReference>
<gene>
    <name evidence="2" type="ORF">ACERK3_07290</name>
</gene>
<dbReference type="SUPFAM" id="SSF54523">
    <property type="entry name" value="Pili subunits"/>
    <property type="match status" value="1"/>
</dbReference>
<dbReference type="Pfam" id="PF07963">
    <property type="entry name" value="N_methyl"/>
    <property type="match status" value="1"/>
</dbReference>
<keyword evidence="3" id="KW-1185">Reference proteome</keyword>
<sequence length="253" mass="28681">MFGIALRCGSILSFSKGEHMSKRSAFTLIELLVVISIIALLIAILLPALGAARRTANQMRCLSTLRQMQFASELYAEDYNDWHVPARTRAPASVPETNWYWGRIDAYRELVGMEPSYGSITAEFACPDAEYAFANPTSSGRYEFQRVYGANYEGLDVLDGRPPHFGYRRNEIRSPSYKIARADALDWWFTSWNSNRYVDESDINSPTMIAYRHPNETTNIAFFDGHASATARDDVARTRITAAEQDRIWAPLK</sequence>
<reference evidence="2 3" key="1">
    <citation type="submission" date="2024-08" db="EMBL/GenBank/DDBJ databases">
        <title>Whole-genome sequencing of halo(alkali)philic microorganisms from hypersaline lakes.</title>
        <authorList>
            <person name="Sorokin D.Y."/>
            <person name="Merkel A.Y."/>
            <person name="Messina E."/>
            <person name="Yakimov M."/>
        </authorList>
    </citation>
    <scope>NUCLEOTIDE SEQUENCE [LARGE SCALE GENOMIC DNA]</scope>
    <source>
        <strain evidence="2 3">AB-hyl4</strain>
    </source>
</reference>